<dbReference type="Proteomes" id="UP001153555">
    <property type="component" value="Unassembled WGS sequence"/>
</dbReference>
<keyword evidence="2" id="KW-1185">Reference proteome</keyword>
<comment type="caution">
    <text evidence="1">The sequence shown here is derived from an EMBL/GenBank/DDBJ whole genome shotgun (WGS) entry which is preliminary data.</text>
</comment>
<gene>
    <name evidence="1" type="ORF">SHERM_09676</name>
</gene>
<dbReference type="InterPro" id="IPR007541">
    <property type="entry name" value="Uncharacterised_BSP"/>
</dbReference>
<dbReference type="PANTHER" id="PTHR33321">
    <property type="match status" value="1"/>
</dbReference>
<evidence type="ECO:0000313" key="2">
    <source>
        <dbReference type="Proteomes" id="UP001153555"/>
    </source>
</evidence>
<dbReference type="OrthoDB" id="891726at2759"/>
<name>A0A9N7MJ08_STRHE</name>
<proteinExistence type="predicted"/>
<reference evidence="1" key="1">
    <citation type="submission" date="2019-12" db="EMBL/GenBank/DDBJ databases">
        <authorList>
            <person name="Scholes J."/>
        </authorList>
    </citation>
    <scope>NUCLEOTIDE SEQUENCE</scope>
</reference>
<accession>A0A9N7MJ08</accession>
<protein>
    <submittedName>
        <fullName evidence="1">Plant basic secretory protein (BSP) family protein</fullName>
    </submittedName>
</protein>
<dbReference type="Pfam" id="PF04450">
    <property type="entry name" value="BSP"/>
    <property type="match status" value="1"/>
</dbReference>
<dbReference type="EMBL" id="CACSLK010000984">
    <property type="protein sequence ID" value="CAA0806795.1"/>
    <property type="molecule type" value="Genomic_DNA"/>
</dbReference>
<sequence length="211" mass="23898">MLHLQVQVREGRSPEVPRPEYADVNADAASGGGRYIVVVFLAGEFTIWRPTDGYSSLLETFPAIFVAKPNELRQQGTKPERKRVVLLTVNITTLNERSMAEVGGDNVYVDWMTGTAPGGLTEGVADYVMVKSGYYDLGSYDKPRDGNRWDEGYGVTARFLKYCDPLSDGFTAELNNKMREVYRDEYFEELLGKPLGHVWREYKEKYEGVKD</sequence>
<dbReference type="AlphaFoldDB" id="A0A9N7MJ08"/>
<dbReference type="InterPro" id="IPR006502">
    <property type="entry name" value="PDDEXK-like"/>
</dbReference>
<organism evidence="1 2">
    <name type="scientific">Striga hermonthica</name>
    <name type="common">Purple witchweed</name>
    <name type="synonym">Buchnera hermonthica</name>
    <dbReference type="NCBI Taxonomy" id="68872"/>
    <lineage>
        <taxon>Eukaryota</taxon>
        <taxon>Viridiplantae</taxon>
        <taxon>Streptophyta</taxon>
        <taxon>Embryophyta</taxon>
        <taxon>Tracheophyta</taxon>
        <taxon>Spermatophyta</taxon>
        <taxon>Magnoliopsida</taxon>
        <taxon>eudicotyledons</taxon>
        <taxon>Gunneridae</taxon>
        <taxon>Pentapetalae</taxon>
        <taxon>asterids</taxon>
        <taxon>lamiids</taxon>
        <taxon>Lamiales</taxon>
        <taxon>Orobanchaceae</taxon>
        <taxon>Buchnereae</taxon>
        <taxon>Striga</taxon>
    </lineage>
</organism>
<evidence type="ECO:0000313" key="1">
    <source>
        <dbReference type="EMBL" id="CAA0806795.1"/>
    </source>
</evidence>
<dbReference type="PANTHER" id="PTHR33321:SF12">
    <property type="entry name" value="PLANT BASIC SECRETORY PROTEIN (BSP) FAMILY PROTEIN"/>
    <property type="match status" value="1"/>
</dbReference>
<dbReference type="Pfam" id="PF04720">
    <property type="entry name" value="PDDEXK_6"/>
    <property type="match status" value="1"/>
</dbReference>